<dbReference type="InterPro" id="IPR058442">
    <property type="entry name" value="DUF8129"/>
</dbReference>
<dbReference type="EMBL" id="JACSQV010000002">
    <property type="protein sequence ID" value="MBD7917181.1"/>
    <property type="molecule type" value="Genomic_DNA"/>
</dbReference>
<name>A0ABR8Q9S9_9CELL</name>
<gene>
    <name evidence="2" type="ORF">H9657_02670</name>
</gene>
<reference evidence="2 3" key="1">
    <citation type="submission" date="2020-08" db="EMBL/GenBank/DDBJ databases">
        <title>A Genomic Blueprint of the Chicken Gut Microbiome.</title>
        <authorList>
            <person name="Gilroy R."/>
            <person name="Ravi A."/>
            <person name="Getino M."/>
            <person name="Pursley I."/>
            <person name="Horton D.L."/>
            <person name="Alikhan N.-F."/>
            <person name="Baker D."/>
            <person name="Gharbi K."/>
            <person name="Hall N."/>
            <person name="Watson M."/>
            <person name="Adriaenssens E.M."/>
            <person name="Foster-Nyarko E."/>
            <person name="Jarju S."/>
            <person name="Secka A."/>
            <person name="Antonio M."/>
            <person name="Oren A."/>
            <person name="Chaudhuri R."/>
            <person name="La Ragione R.M."/>
            <person name="Hildebrand F."/>
            <person name="Pallen M.J."/>
        </authorList>
    </citation>
    <scope>NUCLEOTIDE SEQUENCE [LARGE SCALE GENOMIC DNA]</scope>
    <source>
        <strain evidence="2 3">Sa3CUA2</strain>
    </source>
</reference>
<comment type="caution">
    <text evidence="2">The sequence shown here is derived from an EMBL/GenBank/DDBJ whole genome shotgun (WGS) entry which is preliminary data.</text>
</comment>
<evidence type="ECO:0000259" key="1">
    <source>
        <dbReference type="Pfam" id="PF26450"/>
    </source>
</evidence>
<dbReference type="Pfam" id="PF26450">
    <property type="entry name" value="DUF8129"/>
    <property type="match status" value="1"/>
</dbReference>
<accession>A0ABR8Q9S9</accession>
<protein>
    <recommendedName>
        <fullName evidence="1">DUF8129 domain-containing protein</fullName>
    </recommendedName>
</protein>
<evidence type="ECO:0000313" key="3">
    <source>
        <dbReference type="Proteomes" id="UP000604241"/>
    </source>
</evidence>
<keyword evidence="3" id="KW-1185">Reference proteome</keyword>
<sequence length="77" mass="8632">MSDDVGREDLPLPDYHHLPLGRLGQRIRTLDADDVTMLRRYEEAQGHRLPVLHVLDNWLHELADGAEPSDAAPDAPA</sequence>
<dbReference type="RefSeq" id="WP_191780092.1">
    <property type="nucleotide sequence ID" value="NZ_JACSQV010000002.1"/>
</dbReference>
<evidence type="ECO:0000313" key="2">
    <source>
        <dbReference type="EMBL" id="MBD7917181.1"/>
    </source>
</evidence>
<proteinExistence type="predicted"/>
<dbReference type="Proteomes" id="UP000604241">
    <property type="component" value="Unassembled WGS sequence"/>
</dbReference>
<feature type="domain" description="DUF8129" evidence="1">
    <location>
        <begin position="8"/>
        <end position="63"/>
    </location>
</feature>
<organism evidence="2 3">
    <name type="scientific">Cellulomonas avistercoris</name>
    <dbReference type="NCBI Taxonomy" id="2762242"/>
    <lineage>
        <taxon>Bacteria</taxon>
        <taxon>Bacillati</taxon>
        <taxon>Actinomycetota</taxon>
        <taxon>Actinomycetes</taxon>
        <taxon>Micrococcales</taxon>
        <taxon>Cellulomonadaceae</taxon>
        <taxon>Cellulomonas</taxon>
    </lineage>
</organism>